<evidence type="ECO:0000256" key="1">
    <source>
        <dbReference type="SAM" id="MobiDB-lite"/>
    </source>
</evidence>
<dbReference type="Proteomes" id="UP000887578">
    <property type="component" value="Unplaced"/>
</dbReference>
<evidence type="ECO:0000313" key="2">
    <source>
        <dbReference type="Proteomes" id="UP000887578"/>
    </source>
</evidence>
<reference evidence="3" key="1">
    <citation type="submission" date="2022-11" db="UniProtKB">
        <authorList>
            <consortium name="WormBaseParasite"/>
        </authorList>
    </citation>
    <scope>IDENTIFICATION</scope>
</reference>
<organism evidence="2 3">
    <name type="scientific">Panagrolaimus davidi</name>
    <dbReference type="NCBI Taxonomy" id="227884"/>
    <lineage>
        <taxon>Eukaryota</taxon>
        <taxon>Metazoa</taxon>
        <taxon>Ecdysozoa</taxon>
        <taxon>Nematoda</taxon>
        <taxon>Chromadorea</taxon>
        <taxon>Rhabditida</taxon>
        <taxon>Tylenchina</taxon>
        <taxon>Panagrolaimomorpha</taxon>
        <taxon>Panagrolaimoidea</taxon>
        <taxon>Panagrolaimidae</taxon>
        <taxon>Panagrolaimus</taxon>
    </lineage>
</organism>
<dbReference type="AlphaFoldDB" id="A0A914P0U3"/>
<dbReference type="WBParaSite" id="PDA_v2.g11387.t1">
    <property type="protein sequence ID" value="PDA_v2.g11387.t1"/>
    <property type="gene ID" value="PDA_v2.g11387"/>
</dbReference>
<proteinExistence type="predicted"/>
<evidence type="ECO:0000313" key="3">
    <source>
        <dbReference type="WBParaSite" id="PDA_v2.g11387.t1"/>
    </source>
</evidence>
<feature type="compositionally biased region" description="Acidic residues" evidence="1">
    <location>
        <begin position="90"/>
        <end position="104"/>
    </location>
</feature>
<protein>
    <submittedName>
        <fullName evidence="3">Uncharacterized protein</fullName>
    </submittedName>
</protein>
<sequence>MSKIIALPREKKLSKFNLTFIDGPIDYALYIDFIKKHFTANADFDLTFNPPQIDVKEILKNAIDEWDPQNQRPNFRGSLAENADFPVDYNELEDSDDIYDDSDE</sequence>
<name>A0A914P0U3_9BILA</name>
<feature type="region of interest" description="Disordered" evidence="1">
    <location>
        <begin position="69"/>
        <end position="104"/>
    </location>
</feature>
<keyword evidence="2" id="KW-1185">Reference proteome</keyword>
<accession>A0A914P0U3</accession>